<dbReference type="NCBIfam" id="TIGR00254">
    <property type="entry name" value="GGDEF"/>
    <property type="match status" value="1"/>
</dbReference>
<feature type="domain" description="GGDEF" evidence="4">
    <location>
        <begin position="245"/>
        <end position="374"/>
    </location>
</feature>
<evidence type="ECO:0000256" key="3">
    <source>
        <dbReference type="SAM" id="Phobius"/>
    </source>
</evidence>
<dbReference type="SMART" id="SM00267">
    <property type="entry name" value="GGDEF"/>
    <property type="match status" value="1"/>
</dbReference>
<dbReference type="SUPFAM" id="SSF55073">
    <property type="entry name" value="Nucleotide cyclase"/>
    <property type="match status" value="1"/>
</dbReference>
<dbReference type="PANTHER" id="PTHR45138">
    <property type="entry name" value="REGULATORY COMPONENTS OF SENSORY TRANSDUCTION SYSTEM"/>
    <property type="match status" value="1"/>
</dbReference>
<dbReference type="GO" id="GO:0043709">
    <property type="term" value="P:cell adhesion involved in single-species biofilm formation"/>
    <property type="evidence" value="ECO:0007669"/>
    <property type="project" value="TreeGrafter"/>
</dbReference>
<dbReference type="CDD" id="cd01949">
    <property type="entry name" value="GGDEF"/>
    <property type="match status" value="1"/>
</dbReference>
<keyword evidence="3" id="KW-0472">Membrane</keyword>
<feature type="transmembrane region" description="Helical" evidence="3">
    <location>
        <begin position="116"/>
        <end position="136"/>
    </location>
</feature>
<keyword evidence="6" id="KW-1185">Reference proteome</keyword>
<evidence type="ECO:0000313" key="6">
    <source>
        <dbReference type="Proteomes" id="UP000052268"/>
    </source>
</evidence>
<dbReference type="GO" id="GO:0052621">
    <property type="term" value="F:diguanylate cyclase activity"/>
    <property type="evidence" value="ECO:0007669"/>
    <property type="project" value="UniProtKB-EC"/>
</dbReference>
<dbReference type="OrthoDB" id="9812260at2"/>
<keyword evidence="3" id="KW-1133">Transmembrane helix</keyword>
<dbReference type="EC" id="2.7.7.65" evidence="1"/>
<feature type="transmembrane region" description="Helical" evidence="3">
    <location>
        <begin position="6"/>
        <end position="27"/>
    </location>
</feature>
<proteinExistence type="predicted"/>
<dbReference type="Proteomes" id="UP000052268">
    <property type="component" value="Unassembled WGS sequence"/>
</dbReference>
<dbReference type="Gene3D" id="3.30.70.270">
    <property type="match status" value="1"/>
</dbReference>
<dbReference type="AlphaFoldDB" id="A0A0J7XUP2"/>
<dbReference type="GO" id="GO:0005886">
    <property type="term" value="C:plasma membrane"/>
    <property type="evidence" value="ECO:0007669"/>
    <property type="project" value="TreeGrafter"/>
</dbReference>
<dbReference type="InterPro" id="IPR043128">
    <property type="entry name" value="Rev_trsase/Diguanyl_cyclase"/>
</dbReference>
<name>A0A0J7XUP2_9SPHN</name>
<protein>
    <recommendedName>
        <fullName evidence="1">diguanylate cyclase</fullName>
        <ecNumber evidence="1">2.7.7.65</ecNumber>
    </recommendedName>
</protein>
<dbReference type="EMBL" id="JACU01000005">
    <property type="protein sequence ID" value="KMS54783.1"/>
    <property type="molecule type" value="Genomic_DNA"/>
</dbReference>
<comment type="catalytic activity">
    <reaction evidence="2">
        <text>2 GTP = 3',3'-c-di-GMP + 2 diphosphate</text>
        <dbReference type="Rhea" id="RHEA:24898"/>
        <dbReference type="ChEBI" id="CHEBI:33019"/>
        <dbReference type="ChEBI" id="CHEBI:37565"/>
        <dbReference type="ChEBI" id="CHEBI:58805"/>
        <dbReference type="EC" id="2.7.7.65"/>
    </reaction>
</comment>
<feature type="transmembrane region" description="Helical" evidence="3">
    <location>
        <begin position="148"/>
        <end position="176"/>
    </location>
</feature>
<dbReference type="InterPro" id="IPR029787">
    <property type="entry name" value="Nucleotide_cyclase"/>
</dbReference>
<sequence length="393" mass="41816">MAVDAQTMMLLTDGIAFVAATFLLIEWRSLRERFLLSFALGFLCIVVGCSLAPLREVGSFYIGIWLSNSMVPLAHLCFLHGAAALAGRRLGRAWFFAPAACSALMAVPGMDAQALSLFNAGCVAVLSLRAAGILLADRRTNGSETQMLLCTFLFHGGFYAVKAFCAFAPGAFISLYNYTGTMIVISLFEGVLVAVALAMSVAGALRRRREHRVTQLAESDPLTGLLNRRGFEAQAKSLLARAGKNGGALLLIDVDHFKTVNDSFGHHEGDRLLVALADYLKLKTPIDAVIGRLGGDEFVVILPRLDEAAALQFAQGLCSGFGRGVGPQHCGTLSIGCAAFGAGTSDLTEVHLQADRGLYDAKSKGRNRPGLGPRDLGSYEDDGPFFFPFAAAG</sequence>
<feature type="transmembrane region" description="Helical" evidence="3">
    <location>
        <begin position="93"/>
        <end position="110"/>
    </location>
</feature>
<dbReference type="InterPro" id="IPR050469">
    <property type="entry name" value="Diguanylate_Cyclase"/>
</dbReference>
<feature type="transmembrane region" description="Helical" evidence="3">
    <location>
        <begin position="60"/>
        <end position="86"/>
    </location>
</feature>
<evidence type="ECO:0000259" key="4">
    <source>
        <dbReference type="PROSITE" id="PS50887"/>
    </source>
</evidence>
<reference evidence="5 6" key="1">
    <citation type="journal article" date="2015" name="G3 (Bethesda)">
        <title>Insights into Ongoing Evolution of the Hexachlorocyclohexane Catabolic Pathway from Comparative Genomics of Ten Sphingomonadaceae Strains.</title>
        <authorList>
            <person name="Pearce S.L."/>
            <person name="Oakeshott J.G."/>
            <person name="Pandey G."/>
        </authorList>
    </citation>
    <scope>NUCLEOTIDE SEQUENCE [LARGE SCALE GENOMIC DNA]</scope>
    <source>
        <strain evidence="5 6">LL02</strain>
    </source>
</reference>
<keyword evidence="3" id="KW-0812">Transmembrane</keyword>
<evidence type="ECO:0000313" key="5">
    <source>
        <dbReference type="EMBL" id="KMS54783.1"/>
    </source>
</evidence>
<dbReference type="GO" id="GO:1902201">
    <property type="term" value="P:negative regulation of bacterial-type flagellum-dependent cell motility"/>
    <property type="evidence" value="ECO:0007669"/>
    <property type="project" value="TreeGrafter"/>
</dbReference>
<feature type="transmembrane region" description="Helical" evidence="3">
    <location>
        <begin position="34"/>
        <end position="54"/>
    </location>
</feature>
<dbReference type="Pfam" id="PF00990">
    <property type="entry name" value="GGDEF"/>
    <property type="match status" value="1"/>
</dbReference>
<comment type="caution">
    <text evidence="5">The sequence shown here is derived from an EMBL/GenBank/DDBJ whole genome shotgun (WGS) entry which is preliminary data.</text>
</comment>
<accession>A0A0J7XUP2</accession>
<dbReference type="InterPro" id="IPR000160">
    <property type="entry name" value="GGDEF_dom"/>
</dbReference>
<dbReference type="PROSITE" id="PS50887">
    <property type="entry name" value="GGDEF"/>
    <property type="match status" value="1"/>
</dbReference>
<evidence type="ECO:0000256" key="1">
    <source>
        <dbReference type="ARBA" id="ARBA00012528"/>
    </source>
</evidence>
<dbReference type="PANTHER" id="PTHR45138:SF9">
    <property type="entry name" value="DIGUANYLATE CYCLASE DGCM-RELATED"/>
    <property type="match status" value="1"/>
</dbReference>
<gene>
    <name evidence="5" type="ORF">V474_17070</name>
</gene>
<organism evidence="5 6">
    <name type="scientific">Novosphingobium barchaimii LL02</name>
    <dbReference type="NCBI Taxonomy" id="1114963"/>
    <lineage>
        <taxon>Bacteria</taxon>
        <taxon>Pseudomonadati</taxon>
        <taxon>Pseudomonadota</taxon>
        <taxon>Alphaproteobacteria</taxon>
        <taxon>Sphingomonadales</taxon>
        <taxon>Sphingomonadaceae</taxon>
        <taxon>Novosphingobium</taxon>
    </lineage>
</organism>
<feature type="transmembrane region" description="Helical" evidence="3">
    <location>
        <begin position="182"/>
        <end position="205"/>
    </location>
</feature>
<dbReference type="PATRIC" id="fig|1114963.3.peg.2244"/>
<evidence type="ECO:0000256" key="2">
    <source>
        <dbReference type="ARBA" id="ARBA00034247"/>
    </source>
</evidence>